<dbReference type="Pfam" id="PF01490">
    <property type="entry name" value="Aa_trans"/>
    <property type="match status" value="1"/>
</dbReference>
<feature type="transmembrane region" description="Helical" evidence="9">
    <location>
        <begin position="402"/>
        <end position="424"/>
    </location>
</feature>
<feature type="transmembrane region" description="Helical" evidence="9">
    <location>
        <begin position="344"/>
        <end position="364"/>
    </location>
</feature>
<keyword evidence="6" id="KW-0029">Amino-acid transport</keyword>
<evidence type="ECO:0000256" key="8">
    <source>
        <dbReference type="ARBA" id="ARBA00023136"/>
    </source>
</evidence>
<dbReference type="GO" id="GO:0061459">
    <property type="term" value="F:L-arginine transmembrane transporter activity"/>
    <property type="evidence" value="ECO:0007669"/>
    <property type="project" value="TreeGrafter"/>
</dbReference>
<dbReference type="AlphaFoldDB" id="A0AAJ6CK37"/>
<dbReference type="InterPro" id="IPR013057">
    <property type="entry name" value="AA_transpt_TM"/>
</dbReference>
<gene>
    <name evidence="11" type="ORF">MARU1_000457</name>
</gene>
<dbReference type="GO" id="GO:0005290">
    <property type="term" value="F:L-histidine transmembrane transporter activity"/>
    <property type="evidence" value="ECO:0007669"/>
    <property type="project" value="TreeGrafter"/>
</dbReference>
<organism evidence="11 12">
    <name type="scientific">Malassezia arunalokei</name>
    <dbReference type="NCBI Taxonomy" id="1514897"/>
    <lineage>
        <taxon>Eukaryota</taxon>
        <taxon>Fungi</taxon>
        <taxon>Dikarya</taxon>
        <taxon>Basidiomycota</taxon>
        <taxon>Ustilaginomycotina</taxon>
        <taxon>Malasseziomycetes</taxon>
        <taxon>Malasseziales</taxon>
        <taxon>Malasseziaceae</taxon>
        <taxon>Malassezia</taxon>
    </lineage>
</organism>
<evidence type="ECO:0000256" key="3">
    <source>
        <dbReference type="ARBA" id="ARBA00022448"/>
    </source>
</evidence>
<proteinExistence type="inferred from homology"/>
<feature type="transmembrane region" description="Helical" evidence="9">
    <location>
        <begin position="235"/>
        <end position="256"/>
    </location>
</feature>
<feature type="transmembrane region" description="Helical" evidence="9">
    <location>
        <begin position="370"/>
        <end position="390"/>
    </location>
</feature>
<comment type="similarity">
    <text evidence="2">Belongs to the amino acid/polyamine transporter 2 family.</text>
</comment>
<evidence type="ECO:0000259" key="10">
    <source>
        <dbReference type="Pfam" id="PF01490"/>
    </source>
</evidence>
<evidence type="ECO:0000256" key="4">
    <source>
        <dbReference type="ARBA" id="ARBA00022554"/>
    </source>
</evidence>
<evidence type="ECO:0000256" key="5">
    <source>
        <dbReference type="ARBA" id="ARBA00022692"/>
    </source>
</evidence>
<evidence type="ECO:0000256" key="6">
    <source>
        <dbReference type="ARBA" id="ARBA00022970"/>
    </source>
</evidence>
<feature type="domain" description="Amino acid transporter transmembrane" evidence="10">
    <location>
        <begin position="3"/>
        <end position="423"/>
    </location>
</feature>
<keyword evidence="12" id="KW-1185">Reference proteome</keyword>
<keyword evidence="3" id="KW-0813">Transport</keyword>
<dbReference type="GO" id="GO:0000329">
    <property type="term" value="C:fungal-type vacuole membrane"/>
    <property type="evidence" value="ECO:0007669"/>
    <property type="project" value="TreeGrafter"/>
</dbReference>
<dbReference type="GO" id="GO:0015189">
    <property type="term" value="F:L-lysine transmembrane transporter activity"/>
    <property type="evidence" value="ECO:0007669"/>
    <property type="project" value="TreeGrafter"/>
</dbReference>
<evidence type="ECO:0000256" key="2">
    <source>
        <dbReference type="ARBA" id="ARBA00008066"/>
    </source>
</evidence>
<feature type="transmembrane region" description="Helical" evidence="9">
    <location>
        <begin position="276"/>
        <end position="295"/>
    </location>
</feature>
<evidence type="ECO:0000256" key="9">
    <source>
        <dbReference type="SAM" id="Phobius"/>
    </source>
</evidence>
<keyword evidence="4" id="KW-0926">Vacuole</keyword>
<evidence type="ECO:0000256" key="7">
    <source>
        <dbReference type="ARBA" id="ARBA00022989"/>
    </source>
</evidence>
<keyword evidence="8 9" id="KW-0472">Membrane</keyword>
<sequence length="430" mass="47013">MHKASLSASISSLTNTIIGSGMLALPSAFATMGWFLGSFFILFCAATTLFGLVLVKLSCDKIDKKASGFYDLMFRINPYKMWIIDLVIGVKCYGVTISYLIIGGTLMPQVVLSVSDSIGISSAQVPDVLINKYFWYVVVVACMIPICSVRHLKSLSMVGYLNMMAVAYIVAIMTYFSLAPDSWHLLPTPGPVVAVKWGKETLRTFPIILFAYTCSQNIIPVYNELYNSTLERTSIVTFTSVLSCAFVYLFVGLVGYFSFGAHVGNNVMAMYPDKGLFVGLGKLCVVLLAITSYPMQLYPSRASLLSLSRSWSYTPKIRTNDDGTEVVPLLPEESHSVVDSMSSLWFYGVTLAEILSGVLIALLIDDLSIVLGFVGALGSTTISFIVPAYVYCMLHANDTTHWLYRASLALGVYGVVVLLLAFGANVYKLL</sequence>
<dbReference type="PANTHER" id="PTHR22950">
    <property type="entry name" value="AMINO ACID TRANSPORTER"/>
    <property type="match status" value="1"/>
</dbReference>
<dbReference type="GO" id="GO:0005302">
    <property type="term" value="F:L-tyrosine transmembrane transporter activity"/>
    <property type="evidence" value="ECO:0007669"/>
    <property type="project" value="TreeGrafter"/>
</dbReference>
<keyword evidence="5 9" id="KW-0812">Transmembrane</keyword>
<comment type="subcellular location">
    <subcellularLocation>
        <location evidence="1">Vacuole membrane</location>
        <topology evidence="1">Multi-pass membrane protein</topology>
    </subcellularLocation>
</comment>
<keyword evidence="7 9" id="KW-1133">Transmembrane helix</keyword>
<evidence type="ECO:0000256" key="1">
    <source>
        <dbReference type="ARBA" id="ARBA00004128"/>
    </source>
</evidence>
<dbReference type="GO" id="GO:0015194">
    <property type="term" value="F:L-serine transmembrane transporter activity"/>
    <property type="evidence" value="ECO:0007669"/>
    <property type="project" value="TreeGrafter"/>
</dbReference>
<evidence type="ECO:0000313" key="11">
    <source>
        <dbReference type="EMBL" id="WFD14452.1"/>
    </source>
</evidence>
<feature type="transmembrane region" description="Helical" evidence="9">
    <location>
        <begin position="159"/>
        <end position="178"/>
    </location>
</feature>
<dbReference type="GO" id="GO:0005313">
    <property type="term" value="F:L-glutamate transmembrane transporter activity"/>
    <property type="evidence" value="ECO:0007669"/>
    <property type="project" value="TreeGrafter"/>
</dbReference>
<evidence type="ECO:0000313" key="12">
    <source>
        <dbReference type="Proteomes" id="UP001217582"/>
    </source>
</evidence>
<dbReference type="Proteomes" id="UP001217582">
    <property type="component" value="Chromosome 1"/>
</dbReference>
<protein>
    <recommendedName>
        <fullName evidence="10">Amino acid transporter transmembrane domain-containing protein</fullName>
    </recommendedName>
</protein>
<feature type="transmembrane region" description="Helical" evidence="9">
    <location>
        <begin position="82"/>
        <end position="102"/>
    </location>
</feature>
<name>A0AAJ6CK37_9BASI</name>
<dbReference type="EMBL" id="CP119916">
    <property type="protein sequence ID" value="WFD14452.1"/>
    <property type="molecule type" value="Genomic_DNA"/>
</dbReference>
<feature type="transmembrane region" description="Helical" evidence="9">
    <location>
        <begin position="34"/>
        <end position="55"/>
    </location>
</feature>
<dbReference type="PANTHER" id="PTHR22950:SF678">
    <property type="entry name" value="VACUOLAR AMINO ACID TRANSPORTER 5-RELATED"/>
    <property type="match status" value="1"/>
</dbReference>
<reference evidence="11 12" key="1">
    <citation type="submission" date="2023-03" db="EMBL/GenBank/DDBJ databases">
        <title>Mating type loci evolution in Malassezia.</title>
        <authorList>
            <person name="Coelho M.A."/>
        </authorList>
    </citation>
    <scope>NUCLEOTIDE SEQUENCE [LARGE SCALE GENOMIC DNA]</scope>
    <source>
        <strain evidence="11 12">CBS 13387</strain>
    </source>
</reference>
<feature type="transmembrane region" description="Helical" evidence="9">
    <location>
        <begin position="133"/>
        <end position="152"/>
    </location>
</feature>
<accession>A0AAJ6CK37</accession>